<dbReference type="EMBL" id="KK914862">
    <property type="protein sequence ID" value="KDP27237.1"/>
    <property type="molecule type" value="Genomic_DNA"/>
</dbReference>
<feature type="compositionally biased region" description="Polar residues" evidence="1">
    <location>
        <begin position="956"/>
        <end position="971"/>
    </location>
</feature>
<gene>
    <name evidence="2" type="ORF">JCGZ_19936</name>
</gene>
<dbReference type="Proteomes" id="UP000027138">
    <property type="component" value="Unassembled WGS sequence"/>
</dbReference>
<evidence type="ECO:0000313" key="2">
    <source>
        <dbReference type="EMBL" id="KDP27237.1"/>
    </source>
</evidence>
<feature type="region of interest" description="Disordered" evidence="1">
    <location>
        <begin position="688"/>
        <end position="709"/>
    </location>
</feature>
<feature type="region of interest" description="Disordered" evidence="1">
    <location>
        <begin position="789"/>
        <end position="819"/>
    </location>
</feature>
<proteinExistence type="predicted"/>
<dbReference type="OrthoDB" id="1926238at2759"/>
<name>A0A067JTP7_JATCU</name>
<sequence length="1612" mass="176304">MPGNEVEEGICNLYELQNSSRGRLLSQAVCGNWPVLDYNQWVGKPTPSGAPLYFNLKNYSSQQLDSVKGPDVDSPHVPFNQNHMQLIPRLEFSRSLTINSPLNANEFLLGGQNFQSKQNQPGIFSESTVYDQRNLTPRGISIFKSQLENECADSPTLTTNSERSEITEASSDFNILKGQHQFARDQQLSAPQPYPMQQPGYNDMQLLQQHMLFKQLQECQRQQQLQQDLRQQNSLNQFSAISRQVAGGQFSPLINGTPVHDTSQMLRNWMQLGSSPTAQGASNKVTFSQEQGQTLRSMSLAPQQLDVSLYGTPISNTRGNMAQYPHLQGLSHDSVNMAKASGQTQKSIMPSSGLGNPYLGDHPAVPLDLVGLPQGALISKQELQIKSNFGQVPIQCLNSGVFPGNLQEGNTPQVNTPVKEYNGRQEQAGWPAMQQTKQLGPSQSLVPLDPMEAKILYNMDGNIWDAFGSRSDAIAGGFNNTLEHPDSSYAFPSIQSGSWSALMQSAVAEASSSDTGLQEEWSGLTFQNTEHSTDNQISNFVDSEKPQTGWVDNNLQSASSFSSKPFPMIGDSSMSSSFPGFQQPGIQLSVEQRGDTCQDGSRESIENYNLQQKPSIGDGQKIQTFMHSNNAWAGQTFEHSQSSAKHPNVASSDVQLDSKGNEIMVKSQHQTSNGPHVVVNLYEGANEKHEKQQNLHQQENSNDCSEGLGGCDPGHIDQFKFFGNVSSSAMNVDKASLPDLQGNSRASEEIPSRGGQGSNSSTTFHGSVLLDGSNVSAQTSEHMLELLHKVDQSKDDSTIKQFESTDGGAEMPGADSRDASVSQLYAQSPASQGFGLRLAPPSQRISSSNNFLIPPGLSQMINNLNSRQVNPELGEKNQPWPTPPSPFQSSTSPHELAKTGSLGPKSFSPYVNIQGNSVASFSPNPPQTRNQLQMHNLSNVPVSSQSSHATLPGATSRFSPFNQAPTQDASQQMLANPVSQQFPVLEASPISQPSVTSGMSQPAENSARPYNVWRNVPTQRQSFGMEPLKFSSSLPSSMNPTNNSLSTLWTPHGSNDQNSIKGGYASSEIGASSNSQYFDHGEEHPGKEILQQRMPSKMLDASRSGGVSQGQEPVSDATALSSGSLATLTQQQDLDHVRHSKNLAQSSSERNLESFGRLNNDHNDSSLLHQMQAINNGADSSLNVQQAAALGGQQLHDNISRFRHLTDGRPNPSSQTHSFPSGDPQLLSFMVEARDGSTVKVPQPALQSRPQEMVALGYDSQTQSSNSSMLSNHTDHGHINLHMAPSWFKHYGALRNGQIMPTFDARLVKSASSQFSLGKPSQNLQIHSPLEQLDVADVGQSGKVWPTSAVALVASQQLSSPYMLPSEVTNQVAIMRSNKRKISTFELLPWYKEVTQDAKRPQNISVAEQDWALATNRLIEKVEDEVEMIEDLQPMHRSKRRLVLTTQLLQQLFHPAPASILSADSASNYGIISYFVSRLSLGDACSLAYCTRNDFLAPVNNNVNSEKLKISERSGDQQFLAIVEEFIDRAKKLENDFQRLDKAASVADIRAEFQELERFAVINRFAKFHVRGQIDASGTSPPPGTPRSILQRHVVAFPMPRNLPEGVQCLSL</sequence>
<dbReference type="STRING" id="180498.A0A067JTP7"/>
<feature type="region of interest" description="Disordered" evidence="1">
    <location>
        <begin position="735"/>
        <end position="767"/>
    </location>
</feature>
<feature type="region of interest" description="Disordered" evidence="1">
    <location>
        <begin position="870"/>
        <end position="909"/>
    </location>
</feature>
<evidence type="ECO:0000256" key="1">
    <source>
        <dbReference type="SAM" id="MobiDB-lite"/>
    </source>
</evidence>
<dbReference type="PANTHER" id="PTHR31267">
    <property type="entry name" value="DENTIN SIALOPHOSPHOPROTEIN-LIKE PROTEIN"/>
    <property type="match status" value="1"/>
</dbReference>
<reference evidence="2 3" key="1">
    <citation type="journal article" date="2014" name="PLoS ONE">
        <title>Global Analysis of Gene Expression Profiles in Physic Nut (Jatropha curcas L.) Seedlings Exposed to Salt Stress.</title>
        <authorList>
            <person name="Zhang L."/>
            <person name="Zhang C."/>
            <person name="Wu P."/>
            <person name="Chen Y."/>
            <person name="Li M."/>
            <person name="Jiang H."/>
            <person name="Wu G."/>
        </authorList>
    </citation>
    <scope>NUCLEOTIDE SEQUENCE [LARGE SCALE GENOMIC DNA]</scope>
    <source>
        <strain evidence="3">cv. GZQX0401</strain>
        <tissue evidence="2">Young leaves</tissue>
    </source>
</reference>
<feature type="region of interest" description="Disordered" evidence="1">
    <location>
        <begin position="940"/>
        <end position="971"/>
    </location>
</feature>
<keyword evidence="3" id="KW-1185">Reference proteome</keyword>
<feature type="compositionally biased region" description="Polar residues" evidence="1">
    <location>
        <begin position="990"/>
        <end position="1004"/>
    </location>
</feature>
<feature type="region of interest" description="Disordered" evidence="1">
    <location>
        <begin position="1033"/>
        <end position="1082"/>
    </location>
</feature>
<feature type="compositionally biased region" description="Polar residues" evidence="1">
    <location>
        <begin position="940"/>
        <end position="949"/>
    </location>
</feature>
<accession>A0A067JTP7</accession>
<feature type="region of interest" description="Disordered" evidence="1">
    <location>
        <begin position="1203"/>
        <end position="1223"/>
    </location>
</feature>
<feature type="region of interest" description="Disordered" evidence="1">
    <location>
        <begin position="1097"/>
        <end position="1163"/>
    </location>
</feature>
<evidence type="ECO:0000313" key="3">
    <source>
        <dbReference type="Proteomes" id="UP000027138"/>
    </source>
</evidence>
<protein>
    <submittedName>
        <fullName evidence="2">Uncharacterized protein</fullName>
    </submittedName>
</protein>
<feature type="compositionally biased region" description="Polar residues" evidence="1">
    <location>
        <begin position="694"/>
        <end position="704"/>
    </location>
</feature>
<feature type="compositionally biased region" description="Polar residues" evidence="1">
    <location>
        <begin position="1105"/>
        <end position="1132"/>
    </location>
</feature>
<feature type="region of interest" description="Disordered" evidence="1">
    <location>
        <begin position="990"/>
        <end position="1009"/>
    </location>
</feature>
<organism evidence="2 3">
    <name type="scientific">Jatropha curcas</name>
    <name type="common">Barbados nut</name>
    <dbReference type="NCBI Taxonomy" id="180498"/>
    <lineage>
        <taxon>Eukaryota</taxon>
        <taxon>Viridiplantae</taxon>
        <taxon>Streptophyta</taxon>
        <taxon>Embryophyta</taxon>
        <taxon>Tracheophyta</taxon>
        <taxon>Spermatophyta</taxon>
        <taxon>Magnoliopsida</taxon>
        <taxon>eudicotyledons</taxon>
        <taxon>Gunneridae</taxon>
        <taxon>Pentapetalae</taxon>
        <taxon>rosids</taxon>
        <taxon>fabids</taxon>
        <taxon>Malpighiales</taxon>
        <taxon>Euphorbiaceae</taxon>
        <taxon>Crotonoideae</taxon>
        <taxon>Jatropheae</taxon>
        <taxon>Jatropha</taxon>
    </lineage>
</organism>
<feature type="compositionally biased region" description="Polar residues" evidence="1">
    <location>
        <begin position="1033"/>
        <end position="1060"/>
    </location>
</feature>
<feature type="compositionally biased region" description="Basic and acidic residues" evidence="1">
    <location>
        <begin position="789"/>
        <end position="798"/>
    </location>
</feature>
<dbReference type="PANTHER" id="PTHR31267:SF2">
    <property type="entry name" value="EXPRESSED PROTEIN"/>
    <property type="match status" value="1"/>
</dbReference>